<evidence type="ECO:0000259" key="2">
    <source>
        <dbReference type="Pfam" id="PF09917"/>
    </source>
</evidence>
<keyword evidence="1" id="KW-0732">Signal</keyword>
<dbReference type="PANTHER" id="PTHR36919">
    <property type="entry name" value="BLR1215 PROTEIN"/>
    <property type="match status" value="1"/>
</dbReference>
<accession>A0ABY1PPS5</accession>
<comment type="caution">
    <text evidence="3">The sequence shown here is derived from an EMBL/GenBank/DDBJ whole genome shotgun (WGS) entry which is preliminary data.</text>
</comment>
<dbReference type="EMBL" id="FXTT01000008">
    <property type="protein sequence ID" value="SMP37040.1"/>
    <property type="molecule type" value="Genomic_DNA"/>
</dbReference>
<evidence type="ECO:0000313" key="4">
    <source>
        <dbReference type="Proteomes" id="UP001157914"/>
    </source>
</evidence>
<feature type="domain" description="DUF2147" evidence="2">
    <location>
        <begin position="51"/>
        <end position="164"/>
    </location>
</feature>
<feature type="chain" id="PRO_5047035715" evidence="1">
    <location>
        <begin position="46"/>
        <end position="166"/>
    </location>
</feature>
<sequence>MAHVLIATRWGFVLIRYISRSPLSKRSVFLCFLAALMGLTVPAAAAPDIAGEWKTPAGATIQVAPCGKTPCGTLVRFPPPPGKTMETTLDENNRDSSKRGRKVLGLKVLWRLQPDGNAWSGRVYDPRRGISANAKVRLKSPAQLEIKGCVRVVFNVCETEIWTRLK</sequence>
<dbReference type="Proteomes" id="UP001157914">
    <property type="component" value="Unassembled WGS sequence"/>
</dbReference>
<organism evidence="3 4">
    <name type="scientific">Roseibium denhamense</name>
    <dbReference type="NCBI Taxonomy" id="76305"/>
    <lineage>
        <taxon>Bacteria</taxon>
        <taxon>Pseudomonadati</taxon>
        <taxon>Pseudomonadota</taxon>
        <taxon>Alphaproteobacteria</taxon>
        <taxon>Hyphomicrobiales</taxon>
        <taxon>Stappiaceae</taxon>
        <taxon>Roseibium</taxon>
    </lineage>
</organism>
<dbReference type="PANTHER" id="PTHR36919:SF2">
    <property type="entry name" value="BLL6627 PROTEIN"/>
    <property type="match status" value="1"/>
</dbReference>
<evidence type="ECO:0000256" key="1">
    <source>
        <dbReference type="SAM" id="SignalP"/>
    </source>
</evidence>
<dbReference type="Pfam" id="PF09917">
    <property type="entry name" value="DUF2147"/>
    <property type="match status" value="1"/>
</dbReference>
<protein>
    <submittedName>
        <fullName evidence="3">Uncharacterized conserved protein, DUF2147 family</fullName>
    </submittedName>
</protein>
<gene>
    <name evidence="3" type="ORF">SAMN06265374_4476</name>
</gene>
<dbReference type="InterPro" id="IPR019223">
    <property type="entry name" value="DUF2147"/>
</dbReference>
<name>A0ABY1PPS5_9HYPH</name>
<dbReference type="Gene3D" id="2.40.128.520">
    <property type="match status" value="1"/>
</dbReference>
<reference evidence="3 4" key="1">
    <citation type="submission" date="2017-05" db="EMBL/GenBank/DDBJ databases">
        <authorList>
            <person name="Varghese N."/>
            <person name="Submissions S."/>
        </authorList>
    </citation>
    <scope>NUCLEOTIDE SEQUENCE [LARGE SCALE GENOMIC DNA]</scope>
    <source>
        <strain evidence="3 4">DSM 15949</strain>
    </source>
</reference>
<feature type="signal peptide" evidence="1">
    <location>
        <begin position="1"/>
        <end position="45"/>
    </location>
</feature>
<keyword evidence="4" id="KW-1185">Reference proteome</keyword>
<proteinExistence type="predicted"/>
<evidence type="ECO:0000313" key="3">
    <source>
        <dbReference type="EMBL" id="SMP37040.1"/>
    </source>
</evidence>